<comment type="caution">
    <text evidence="2">The sequence shown here is derived from an EMBL/GenBank/DDBJ whole genome shotgun (WGS) entry which is preliminary data.</text>
</comment>
<feature type="region of interest" description="Disordered" evidence="1">
    <location>
        <begin position="1"/>
        <end position="22"/>
    </location>
</feature>
<evidence type="ECO:0000256" key="1">
    <source>
        <dbReference type="SAM" id="MobiDB-lite"/>
    </source>
</evidence>
<dbReference type="Proteomes" id="UP000607653">
    <property type="component" value="Unassembled WGS sequence"/>
</dbReference>
<proteinExistence type="predicted"/>
<name>A0A822XA31_NELNU</name>
<protein>
    <submittedName>
        <fullName evidence="2">Uncharacterized protein</fullName>
    </submittedName>
</protein>
<dbReference type="EMBL" id="DUZY01000001">
    <property type="protein sequence ID" value="DAD18314.1"/>
    <property type="molecule type" value="Genomic_DNA"/>
</dbReference>
<evidence type="ECO:0000313" key="3">
    <source>
        <dbReference type="Proteomes" id="UP000607653"/>
    </source>
</evidence>
<gene>
    <name evidence="2" type="ORF">HUJ06_019777</name>
</gene>
<dbReference type="AlphaFoldDB" id="A0A822XA31"/>
<reference evidence="2 3" key="1">
    <citation type="journal article" date="2020" name="Mol. Biol. Evol.">
        <title>Distinct Expression and Methylation Patterns for Genes with Different Fates following a Single Whole-Genome Duplication in Flowering Plants.</title>
        <authorList>
            <person name="Shi T."/>
            <person name="Rahmani R.S."/>
            <person name="Gugger P.F."/>
            <person name="Wang M."/>
            <person name="Li H."/>
            <person name="Zhang Y."/>
            <person name="Li Z."/>
            <person name="Wang Q."/>
            <person name="Van de Peer Y."/>
            <person name="Marchal K."/>
            <person name="Chen J."/>
        </authorList>
    </citation>
    <scope>NUCLEOTIDE SEQUENCE [LARGE SCALE GENOMIC DNA]</scope>
    <source>
        <tissue evidence="2">Leaf</tissue>
    </source>
</reference>
<evidence type="ECO:0000313" key="2">
    <source>
        <dbReference type="EMBL" id="DAD18314.1"/>
    </source>
</evidence>
<organism evidence="2 3">
    <name type="scientific">Nelumbo nucifera</name>
    <name type="common">Sacred lotus</name>
    <dbReference type="NCBI Taxonomy" id="4432"/>
    <lineage>
        <taxon>Eukaryota</taxon>
        <taxon>Viridiplantae</taxon>
        <taxon>Streptophyta</taxon>
        <taxon>Embryophyta</taxon>
        <taxon>Tracheophyta</taxon>
        <taxon>Spermatophyta</taxon>
        <taxon>Magnoliopsida</taxon>
        <taxon>Proteales</taxon>
        <taxon>Nelumbonaceae</taxon>
        <taxon>Nelumbo</taxon>
    </lineage>
</organism>
<accession>A0A822XA31</accession>
<keyword evidence="3" id="KW-1185">Reference proteome</keyword>
<sequence length="52" mass="6243">MKPSTDCQHKDNQRPSMKSYSRNRYMYSKPYPNLLGSATRLHKSCFRVEYIQ</sequence>